<proteinExistence type="predicted"/>
<name>A0A6B0T8Z5_9EURY</name>
<dbReference type="OrthoDB" id="56234at2157"/>
<dbReference type="RefSeq" id="WP_159764188.1">
    <property type="nucleotide sequence ID" value="NZ_WUUT01000004.1"/>
</dbReference>
<feature type="region of interest" description="Disordered" evidence="4">
    <location>
        <begin position="1"/>
        <end position="33"/>
    </location>
</feature>
<dbReference type="Proteomes" id="UP000466535">
    <property type="component" value="Unassembled WGS sequence"/>
</dbReference>
<comment type="cofactor">
    <cofactor evidence="1">
        <name>(R)-lipoate</name>
        <dbReference type="ChEBI" id="CHEBI:83088"/>
    </cofactor>
</comment>
<dbReference type="SUPFAM" id="SSF52777">
    <property type="entry name" value="CoA-dependent acyltransferases"/>
    <property type="match status" value="1"/>
</dbReference>
<dbReference type="Pfam" id="PF00198">
    <property type="entry name" value="2-oxoacid_dh"/>
    <property type="match status" value="1"/>
</dbReference>
<dbReference type="Gene3D" id="3.30.559.10">
    <property type="entry name" value="Chloramphenicol acetyltransferase-like domain"/>
    <property type="match status" value="1"/>
</dbReference>
<evidence type="ECO:0000313" key="7">
    <source>
        <dbReference type="Proteomes" id="UP000466535"/>
    </source>
</evidence>
<evidence type="ECO:0000256" key="1">
    <source>
        <dbReference type="ARBA" id="ARBA00001938"/>
    </source>
</evidence>
<protein>
    <submittedName>
        <fullName evidence="6">2-oxo acid dehydrogenase subunit E2</fullName>
    </submittedName>
</protein>
<evidence type="ECO:0000256" key="2">
    <source>
        <dbReference type="ARBA" id="ARBA00022679"/>
    </source>
</evidence>
<keyword evidence="3" id="KW-0012">Acyltransferase</keyword>
<comment type="caution">
    <text evidence="6">The sequence shown here is derived from an EMBL/GenBank/DDBJ whole genome shotgun (WGS) entry which is preliminary data.</text>
</comment>
<sequence>MTDDELPRRSYRADSARCRTDRTRLQADGGRADPVERTLREQRSLDRMRKTIAKRLSESYREAVHVTLSRQVNAEPLLEATEQAAMEIESISFVDLLLCALSETLAEHPEFNATYEDGTHRLYEEHNIGLAVDIDSGLVTPVLGDVASKSLETIHRQRRSLVDRVRAGEYSMSDFRNGTFTVTNLGPLGVDSFTPIINPPEIAILAVGRLDERAMPDGDGGVTFRRELPLDLSFDHRVVDGADGARFLETLAGNLEAASQFV</sequence>
<dbReference type="GO" id="GO:0016407">
    <property type="term" value="F:acetyltransferase activity"/>
    <property type="evidence" value="ECO:0007669"/>
    <property type="project" value="TreeGrafter"/>
</dbReference>
<evidence type="ECO:0000256" key="4">
    <source>
        <dbReference type="SAM" id="MobiDB-lite"/>
    </source>
</evidence>
<evidence type="ECO:0000313" key="6">
    <source>
        <dbReference type="EMBL" id="MXR52043.1"/>
    </source>
</evidence>
<dbReference type="PANTHER" id="PTHR43178">
    <property type="entry name" value="DIHYDROLIPOAMIDE ACETYLTRANSFERASE COMPONENT OF PYRUVATE DEHYDROGENASE COMPLEX"/>
    <property type="match status" value="1"/>
</dbReference>
<reference evidence="6 7" key="1">
    <citation type="submission" date="2019-12" db="EMBL/GenBank/DDBJ databases">
        <title>Isolation and characterization of three novel carbon monoxide-oxidizing members of Halobacteria from salione crusts and soils.</title>
        <authorList>
            <person name="Myers M.R."/>
            <person name="King G.M."/>
        </authorList>
    </citation>
    <scope>NUCLEOTIDE SEQUENCE [LARGE SCALE GENOMIC DNA]</scope>
    <source>
        <strain evidence="6 7">WSH3</strain>
    </source>
</reference>
<dbReference type="InterPro" id="IPR023213">
    <property type="entry name" value="CAT-like_dom_sf"/>
</dbReference>
<feature type="domain" description="2-oxoacid dehydrogenase acyltransferase catalytic" evidence="5">
    <location>
        <begin position="42"/>
        <end position="260"/>
    </location>
</feature>
<gene>
    <name evidence="6" type="ORF">GRX03_10585</name>
</gene>
<dbReference type="GO" id="GO:0031405">
    <property type="term" value="F:lipoic acid binding"/>
    <property type="evidence" value="ECO:0007669"/>
    <property type="project" value="TreeGrafter"/>
</dbReference>
<dbReference type="GO" id="GO:0005737">
    <property type="term" value="C:cytoplasm"/>
    <property type="evidence" value="ECO:0007669"/>
    <property type="project" value="TreeGrafter"/>
</dbReference>
<dbReference type="PANTHER" id="PTHR43178:SF5">
    <property type="entry name" value="LIPOAMIDE ACYLTRANSFERASE COMPONENT OF BRANCHED-CHAIN ALPHA-KETO ACID DEHYDROGENASE COMPLEX, MITOCHONDRIAL"/>
    <property type="match status" value="1"/>
</dbReference>
<evidence type="ECO:0000256" key="3">
    <source>
        <dbReference type="ARBA" id="ARBA00023315"/>
    </source>
</evidence>
<dbReference type="EMBL" id="WUUT01000004">
    <property type="protein sequence ID" value="MXR52043.1"/>
    <property type="molecule type" value="Genomic_DNA"/>
</dbReference>
<evidence type="ECO:0000259" key="5">
    <source>
        <dbReference type="Pfam" id="PF00198"/>
    </source>
</evidence>
<organism evidence="6 7">
    <name type="scientific">Halovenus carboxidivorans</name>
    <dbReference type="NCBI Taxonomy" id="2692199"/>
    <lineage>
        <taxon>Archaea</taxon>
        <taxon>Methanobacteriati</taxon>
        <taxon>Methanobacteriota</taxon>
        <taxon>Stenosarchaea group</taxon>
        <taxon>Halobacteria</taxon>
        <taxon>Halobacteriales</taxon>
        <taxon>Haloarculaceae</taxon>
        <taxon>Halovenus</taxon>
    </lineage>
</organism>
<accession>A0A6B0T8Z5</accession>
<keyword evidence="7" id="KW-1185">Reference proteome</keyword>
<dbReference type="InterPro" id="IPR001078">
    <property type="entry name" value="2-oxoacid_DH_actylTfrase"/>
</dbReference>
<dbReference type="AlphaFoldDB" id="A0A6B0T8Z5"/>
<keyword evidence="2" id="KW-0808">Transferase</keyword>
<dbReference type="InterPro" id="IPR050743">
    <property type="entry name" value="2-oxoacid_DH_E2_comp"/>
</dbReference>